<dbReference type="CDD" id="cd23767">
    <property type="entry name" value="IQCD"/>
    <property type="match status" value="2"/>
</dbReference>
<dbReference type="Proteomes" id="UP000469890">
    <property type="component" value="Unassembled WGS sequence"/>
</dbReference>
<dbReference type="SUPFAM" id="SSF50084">
    <property type="entry name" value="Myosin S1 fragment, N-terminal domain"/>
    <property type="match status" value="1"/>
</dbReference>
<keyword evidence="5 8" id="KW-0518">Myosin</keyword>
<keyword evidence="7 8" id="KW-0009">Actin-binding</keyword>
<dbReference type="PROSITE" id="PS51126">
    <property type="entry name" value="DILUTE"/>
    <property type="match status" value="1"/>
</dbReference>
<evidence type="ECO:0000256" key="7">
    <source>
        <dbReference type="ARBA" id="ARBA00023203"/>
    </source>
</evidence>
<evidence type="ECO:0000259" key="11">
    <source>
        <dbReference type="PROSITE" id="PS51456"/>
    </source>
</evidence>
<feature type="region of interest" description="Disordered" evidence="9">
    <location>
        <begin position="1052"/>
        <end position="1082"/>
    </location>
</feature>
<dbReference type="GO" id="GO:0000146">
    <property type="term" value="F:microfilament motor activity"/>
    <property type="evidence" value="ECO:0007669"/>
    <property type="project" value="TreeGrafter"/>
</dbReference>
<protein>
    <submittedName>
        <fullName evidence="12">P-loop containing nucleoside triphosphate hydrolase protein</fullName>
    </submittedName>
</protein>
<dbReference type="GO" id="GO:0007015">
    <property type="term" value="P:actin filament organization"/>
    <property type="evidence" value="ECO:0007669"/>
    <property type="project" value="TreeGrafter"/>
</dbReference>
<dbReference type="PANTHER" id="PTHR13140">
    <property type="entry name" value="MYOSIN"/>
    <property type="match status" value="1"/>
</dbReference>
<evidence type="ECO:0000256" key="4">
    <source>
        <dbReference type="ARBA" id="ARBA00023054"/>
    </source>
</evidence>
<proteinExistence type="inferred from homology"/>
<dbReference type="Pfam" id="PF00612">
    <property type="entry name" value="IQ"/>
    <property type="match status" value="3"/>
</dbReference>
<dbReference type="SUPFAM" id="SSF52540">
    <property type="entry name" value="P-loop containing nucleoside triphosphate hydrolases"/>
    <property type="match status" value="2"/>
</dbReference>
<dbReference type="Gene3D" id="1.20.5.4820">
    <property type="match status" value="1"/>
</dbReference>
<dbReference type="CDD" id="cd15480">
    <property type="entry name" value="fMyo2p_CBD"/>
    <property type="match status" value="1"/>
</dbReference>
<feature type="domain" description="Myosin motor" evidence="11">
    <location>
        <begin position="86"/>
        <end position="783"/>
    </location>
</feature>
<evidence type="ECO:0000256" key="6">
    <source>
        <dbReference type="ARBA" id="ARBA00023175"/>
    </source>
</evidence>
<dbReference type="InterPro" id="IPR027417">
    <property type="entry name" value="P-loop_NTPase"/>
</dbReference>
<evidence type="ECO:0000259" key="10">
    <source>
        <dbReference type="PROSITE" id="PS51126"/>
    </source>
</evidence>
<dbReference type="CDD" id="cd01380">
    <property type="entry name" value="MYSc_Myo5"/>
    <property type="match status" value="1"/>
</dbReference>
<feature type="region of interest" description="Disordered" evidence="9">
    <location>
        <begin position="1101"/>
        <end position="1179"/>
    </location>
</feature>
<dbReference type="GO" id="GO:0005737">
    <property type="term" value="C:cytoplasm"/>
    <property type="evidence" value="ECO:0007669"/>
    <property type="project" value="TreeGrafter"/>
</dbReference>
<feature type="compositionally biased region" description="Low complexity" evidence="9">
    <location>
        <begin position="1166"/>
        <end position="1179"/>
    </location>
</feature>
<evidence type="ECO:0000313" key="12">
    <source>
        <dbReference type="EMBL" id="KAF1801352.1"/>
    </source>
</evidence>
<dbReference type="PANTHER" id="PTHR13140:SF706">
    <property type="entry name" value="DILUTE CLASS UNCONVENTIONAL MYOSIN, ISOFORM C"/>
    <property type="match status" value="1"/>
</dbReference>
<dbReference type="SMART" id="SM00242">
    <property type="entry name" value="MYSc"/>
    <property type="match status" value="1"/>
</dbReference>
<dbReference type="PRINTS" id="PR00193">
    <property type="entry name" value="MYOSINHEAVY"/>
</dbReference>
<evidence type="ECO:0000256" key="9">
    <source>
        <dbReference type="SAM" id="MobiDB-lite"/>
    </source>
</evidence>
<evidence type="ECO:0000256" key="8">
    <source>
        <dbReference type="PROSITE-ProRule" id="PRU00782"/>
    </source>
</evidence>
<dbReference type="Gene3D" id="1.10.287.1490">
    <property type="match status" value="1"/>
</dbReference>
<evidence type="ECO:0000256" key="3">
    <source>
        <dbReference type="ARBA" id="ARBA00022840"/>
    </source>
</evidence>
<dbReference type="PROSITE" id="PS50096">
    <property type="entry name" value="IQ"/>
    <property type="match status" value="4"/>
</dbReference>
<dbReference type="GO" id="GO:0016459">
    <property type="term" value="C:myosin complex"/>
    <property type="evidence" value="ECO:0007669"/>
    <property type="project" value="UniProtKB-KW"/>
</dbReference>
<dbReference type="SMART" id="SM01132">
    <property type="entry name" value="DIL"/>
    <property type="match status" value="1"/>
</dbReference>
<evidence type="ECO:0000313" key="13">
    <source>
        <dbReference type="Proteomes" id="UP000469890"/>
    </source>
</evidence>
<dbReference type="Pfam" id="PF01843">
    <property type="entry name" value="DIL"/>
    <property type="match status" value="1"/>
</dbReference>
<feature type="compositionally biased region" description="Low complexity" evidence="9">
    <location>
        <begin position="1063"/>
        <end position="1076"/>
    </location>
</feature>
<dbReference type="InterPro" id="IPR036103">
    <property type="entry name" value="MYSc_Myo5"/>
</dbReference>
<dbReference type="GO" id="GO:0016020">
    <property type="term" value="C:membrane"/>
    <property type="evidence" value="ECO:0007669"/>
    <property type="project" value="TreeGrafter"/>
</dbReference>
<gene>
    <name evidence="12" type="ORF">FB192DRAFT_1307285</name>
</gene>
<dbReference type="InterPro" id="IPR036961">
    <property type="entry name" value="Kinesin_motor_dom_sf"/>
</dbReference>
<keyword evidence="3 8" id="KW-0067">ATP-binding</keyword>
<dbReference type="Gene3D" id="3.40.850.10">
    <property type="entry name" value="Kinesin motor domain"/>
    <property type="match status" value="1"/>
</dbReference>
<dbReference type="InterPro" id="IPR001609">
    <property type="entry name" value="Myosin_head_motor_dom-like"/>
</dbReference>
<evidence type="ECO:0000256" key="2">
    <source>
        <dbReference type="ARBA" id="ARBA00022741"/>
    </source>
</evidence>
<dbReference type="GO" id="GO:0016787">
    <property type="term" value="F:hydrolase activity"/>
    <property type="evidence" value="ECO:0007669"/>
    <property type="project" value="UniProtKB-KW"/>
</dbReference>
<organism evidence="12 13">
    <name type="scientific">Mucor circinelloides f. lusitanicus</name>
    <name type="common">Mucor racemosus var. lusitanicus</name>
    <dbReference type="NCBI Taxonomy" id="29924"/>
    <lineage>
        <taxon>Eukaryota</taxon>
        <taxon>Fungi</taxon>
        <taxon>Fungi incertae sedis</taxon>
        <taxon>Mucoromycota</taxon>
        <taxon>Mucoromycotina</taxon>
        <taxon>Mucoromycetes</taxon>
        <taxon>Mucorales</taxon>
        <taxon>Mucorineae</taxon>
        <taxon>Mucoraceae</taxon>
        <taxon>Mucor</taxon>
    </lineage>
</organism>
<keyword evidence="4" id="KW-0175">Coiled coil</keyword>
<feature type="compositionally biased region" description="Polar residues" evidence="9">
    <location>
        <begin position="1110"/>
        <end position="1122"/>
    </location>
</feature>
<comment type="caution">
    <text evidence="12">The sequence shown here is derived from an EMBL/GenBank/DDBJ whole genome shotgun (WGS) entry which is preliminary data.</text>
</comment>
<feature type="binding site" evidence="8">
    <location>
        <begin position="179"/>
        <end position="186"/>
    </location>
    <ligand>
        <name>ATP</name>
        <dbReference type="ChEBI" id="CHEBI:30616"/>
    </ligand>
</feature>
<dbReference type="FunFam" id="1.10.10.820:FF:000001">
    <property type="entry name" value="Myosin heavy chain"/>
    <property type="match status" value="1"/>
</dbReference>
<sequence length="1626" mass="186427">MDSLSSGVAQAVQVYTKGTKAWFEDEDEAWVSASVLSKEESGTGVKIIFQDDKDEGREHVFECTYALLEKQKGANLPPLRNPPRLENTEDLTNLSYLNEPSVLNTIRTRYFQRNIYTYSGIVLIAANPFASVPLYEPDIIQQYSGRRRGELEPHLFAIAEDAYRCMVREKSNQTVVVSGESGAGKTVSATHIMRYFATADDQESGKIKDVAQGMTEVEEQIMATNPIMEAFGNAKTTRNNNSSRFGKYIEIQFDNRCNIVGAKIRTYLLERSRLIFQPESERNYHIFYQLCTGAPINERKNLELGDWNKFHYLNQSGVGSIPGVDDAAEFELTQKSLSLVGISVEAQWHIFKLLAALLHIGNIEIGGRQDATLTEDQPALITATKLLGIKTSEFKKWLVKKQIITRNEKIVKNLNPTQATVVRDSVAKYIYASLFDWLVKVVNDSLSCQEEGLVRTFIGVLDIYGFEHFKKNSFEQFCINYANEKLQQQFNQHVFKLEQEEYVKEKIDWKFIDFSDNQKCIEVIESKLGILSLLDEESRMPSGTDQGFINKLYSSFADPKYKDYFKKPRFSNSAFTVVHYAHEVEYDAEGFIDKNKDTVPDELLTLLQNAESTFLVDMLQTATAAASAASQEAKPTPVKKVGMAIAKKPTLGSIFKLSLISLMDTISKTNVHYIRCIKPNEAKVAWGFEPNMVLSQLRACGVLETIRISCAGYPSRWTFEDFAERFYALVNSQYWDPNLSPDINKLCHVILDKYIKDADKYQIGLTKIFFRAGQLAYLEKCRRERWDECTILLQKNMRRFIVRIGYLRKLDLISRLQRVARQKMGVRKLELARQEIAAIKIQTEWRRYIQRKRYLKQRAFVIHLQAACRSHLTRKTFAHIREHFAAIKIQSMVRGWRVRKEFLAKRQVAIQIQTCIRRRLARKALLALKQDARSANHFKEVSYKLESKVVELTQSVTQYKDEKDQLRLKANALEMQVKDWSEKYEKLGEKARSLEQSADTSELERQLESLQVERNGIQNDYRNSLERIKKQDMEIARLNEELQRHKDEITKLKQAHNQQQLRSPVSPSSASPFSASAGGGDEEVAELKSQIVALKAQLSQSLKNHPKRQASINAYRTLSPQRSGDRRGMSPDYNRGRSPSADPRNRSPSSLAVRRSSIGDRRTEPNGNNNHYANTGGANGGANAAKMIYAEPEQMIPKQIGQRGSLDADKIGNPEDAINALLQDSELLEEEIIEGLIQTLKIVPPELQKLPAREEVVFPVHIIGKVVTQMWRLGYLVESERLLFRAMDTIQKDCLSFTGEDTIVPCSYWLSNTHELLSLVYSVEQELEREMHYNSIHGRRAVGWHDFEKLVSTMKFELQCLEDNIYHHWLSELKKKLNKMAIPAVIENQSLPGFIASDSNRFFGKILSSNNQPAFSMDDLLNYLNRIYRTMKSYYVEPYVIEQVLTELLKLIGITTFNDLVMRRNFNSWKRAMQIQYNITRLEEWCKAHDVSEATNQLEHLMQATKLLQLKKATLEDIKIIYDVCWFLAPTQVQKLIQNYCVADYEDPISNEILRAVASRVSSSDTGDILLLDNVSIEDSDYDQPEPHNVVASSYIPSYLNLQHVQKLIALVTLNEKHRPQRMDSM</sequence>
<dbReference type="InterPro" id="IPR002710">
    <property type="entry name" value="Dilute_dom"/>
</dbReference>
<feature type="region of interest" description="Actin-binding" evidence="8">
    <location>
        <begin position="659"/>
        <end position="681"/>
    </location>
</feature>
<keyword evidence="12" id="KW-0378">Hydrolase</keyword>
<accession>A0A8H4BH97</accession>
<dbReference type="Gene3D" id="1.20.120.720">
    <property type="entry name" value="Myosin VI head, motor domain, U50 subdomain"/>
    <property type="match status" value="1"/>
</dbReference>
<dbReference type="Pfam" id="PF00063">
    <property type="entry name" value="Myosin_head"/>
    <property type="match status" value="1"/>
</dbReference>
<dbReference type="Gene3D" id="1.20.58.530">
    <property type="match status" value="1"/>
</dbReference>
<evidence type="ECO:0000256" key="1">
    <source>
        <dbReference type="ARBA" id="ARBA00008314"/>
    </source>
</evidence>
<dbReference type="Gene3D" id="1.20.5.190">
    <property type="match status" value="2"/>
</dbReference>
<dbReference type="PROSITE" id="PS51456">
    <property type="entry name" value="MYOSIN_MOTOR"/>
    <property type="match status" value="1"/>
</dbReference>
<keyword evidence="6 8" id="KW-0505">Motor protein</keyword>
<dbReference type="SMART" id="SM00015">
    <property type="entry name" value="IQ"/>
    <property type="match status" value="5"/>
</dbReference>
<dbReference type="EMBL" id="JAAECE010000005">
    <property type="protein sequence ID" value="KAF1801352.1"/>
    <property type="molecule type" value="Genomic_DNA"/>
</dbReference>
<dbReference type="InterPro" id="IPR000048">
    <property type="entry name" value="IQ_motif_EF-hand-BS"/>
</dbReference>
<evidence type="ECO:0000256" key="5">
    <source>
        <dbReference type="ARBA" id="ARBA00023123"/>
    </source>
</evidence>
<keyword evidence="2 8" id="KW-0547">Nucleotide-binding</keyword>
<feature type="domain" description="Dilute" evidence="10">
    <location>
        <begin position="1254"/>
        <end position="1563"/>
    </location>
</feature>
<dbReference type="Gene3D" id="1.10.10.820">
    <property type="match status" value="1"/>
</dbReference>
<comment type="similarity">
    <text evidence="1 8">Belongs to the TRAFAC class myosin-kinesin ATPase superfamily. Myosin family.</text>
</comment>
<reference evidence="12 13" key="1">
    <citation type="submission" date="2019-09" db="EMBL/GenBank/DDBJ databases">
        <authorList>
            <consortium name="DOE Joint Genome Institute"/>
            <person name="Mondo S.J."/>
            <person name="Navarro-Mendoza M.I."/>
            <person name="Perez-Arques C."/>
            <person name="Panchal S."/>
            <person name="Nicolas F.E."/>
            <person name="Ganguly P."/>
            <person name="Pangilinan J."/>
            <person name="Grigoriev I."/>
            <person name="Heitman J."/>
            <person name="Sanya K."/>
            <person name="Garre V."/>
        </authorList>
    </citation>
    <scope>NUCLEOTIDE SEQUENCE [LARGE SCALE GENOMIC DNA]</scope>
    <source>
        <strain evidence="12 13">MU402</strain>
    </source>
</reference>
<dbReference type="GO" id="GO:0005524">
    <property type="term" value="F:ATP binding"/>
    <property type="evidence" value="ECO:0007669"/>
    <property type="project" value="UniProtKB-UniRule"/>
</dbReference>
<name>A0A8H4BH97_MUCCL</name>
<dbReference type="InterPro" id="IPR046943">
    <property type="entry name" value="Fungal_Myo2/2A_CBD"/>
</dbReference>
<dbReference type="GO" id="GO:0051015">
    <property type="term" value="F:actin filament binding"/>
    <property type="evidence" value="ECO:0007669"/>
    <property type="project" value="TreeGrafter"/>
</dbReference>